<evidence type="ECO:0000313" key="4">
    <source>
        <dbReference type="Proteomes" id="UP001146793"/>
    </source>
</evidence>
<sequence>MSKQTENIKKEETKTPKLHPQDSNKLNPKMEQISLSQNSSFVSYEEEGANYVLNLLCQRIMDSVAKSNNEKVKKQVQSHLDQIETLFDEFLELKNLQIKSISKTINDQENFLQKELKEKQDKMKDSLIGLNLDQTASKKK</sequence>
<proteinExistence type="predicted"/>
<feature type="coiled-coil region" evidence="1">
    <location>
        <begin position="69"/>
        <end position="122"/>
    </location>
</feature>
<name>A0AAV8A104_9EUKA</name>
<dbReference type="Proteomes" id="UP001146793">
    <property type="component" value="Unassembled WGS sequence"/>
</dbReference>
<comment type="caution">
    <text evidence="3">The sequence shown here is derived from an EMBL/GenBank/DDBJ whole genome shotgun (WGS) entry which is preliminary data.</text>
</comment>
<reference evidence="3" key="1">
    <citation type="submission" date="2022-08" db="EMBL/GenBank/DDBJ databases">
        <title>Novel sulphate-reducing endosymbionts in the free-living metamonad Anaeramoeba.</title>
        <authorList>
            <person name="Jerlstrom-Hultqvist J."/>
            <person name="Cepicka I."/>
            <person name="Gallot-Lavallee L."/>
            <person name="Salas-Leiva D."/>
            <person name="Curtis B.A."/>
            <person name="Zahonova K."/>
            <person name="Pipaliya S."/>
            <person name="Dacks J."/>
            <person name="Roger A.J."/>
        </authorList>
    </citation>
    <scope>NUCLEOTIDE SEQUENCE</scope>
    <source>
        <strain evidence="3">Busselton2</strain>
    </source>
</reference>
<dbReference type="EMBL" id="JANTQA010000020">
    <property type="protein sequence ID" value="KAJ3446527.1"/>
    <property type="molecule type" value="Genomic_DNA"/>
</dbReference>
<evidence type="ECO:0000313" key="3">
    <source>
        <dbReference type="EMBL" id="KAJ3446527.1"/>
    </source>
</evidence>
<keyword evidence="1" id="KW-0175">Coiled coil</keyword>
<organism evidence="3 4">
    <name type="scientific">Anaeramoeba flamelloides</name>
    <dbReference type="NCBI Taxonomy" id="1746091"/>
    <lineage>
        <taxon>Eukaryota</taxon>
        <taxon>Metamonada</taxon>
        <taxon>Anaeramoebidae</taxon>
        <taxon>Anaeramoeba</taxon>
    </lineage>
</organism>
<feature type="region of interest" description="Disordered" evidence="2">
    <location>
        <begin position="1"/>
        <end position="29"/>
    </location>
</feature>
<evidence type="ECO:0000256" key="2">
    <source>
        <dbReference type="SAM" id="MobiDB-lite"/>
    </source>
</evidence>
<feature type="compositionally biased region" description="Basic and acidic residues" evidence="2">
    <location>
        <begin position="1"/>
        <end position="22"/>
    </location>
</feature>
<gene>
    <name evidence="3" type="ORF">M0812_08337</name>
</gene>
<dbReference type="AlphaFoldDB" id="A0AAV8A104"/>
<protein>
    <submittedName>
        <fullName evidence="3">Uncharacterized protein</fullName>
    </submittedName>
</protein>
<accession>A0AAV8A104</accession>
<evidence type="ECO:0000256" key="1">
    <source>
        <dbReference type="SAM" id="Coils"/>
    </source>
</evidence>